<evidence type="ECO:0000313" key="2">
    <source>
        <dbReference type="EMBL" id="MDN4473805.1"/>
    </source>
</evidence>
<gene>
    <name evidence="2" type="ORF">QQX04_12440</name>
</gene>
<protein>
    <recommendedName>
        <fullName evidence="4">Ig-like domain-containing protein</fullName>
    </recommendedName>
</protein>
<feature type="transmembrane region" description="Helical" evidence="1">
    <location>
        <begin position="50"/>
        <end position="71"/>
    </location>
</feature>
<accession>A0ABT8G3V2</accession>
<comment type="caution">
    <text evidence="2">The sequence shown here is derived from an EMBL/GenBank/DDBJ whole genome shotgun (WGS) entry which is preliminary data.</text>
</comment>
<evidence type="ECO:0000313" key="3">
    <source>
        <dbReference type="Proteomes" id="UP001172738"/>
    </source>
</evidence>
<dbReference type="RefSeq" id="WP_301129686.1">
    <property type="nucleotide sequence ID" value="NZ_JAUHPV010000008.1"/>
</dbReference>
<keyword evidence="3" id="KW-1185">Reference proteome</keyword>
<sequence length="500" mass="53228">MSELRDTLRHSTASAGVDVARSLTASVDRDATWAQVTQARRRRTAWQASGAVAAVAVGAVALGAIASVGPFRSDPAAPLVDGVHGQCDLDSSPLPNVRAMPGAGFEGRVYADYTTDTFMFRALNGDLRKLVQDEQGTWRDPDTGDSFAEIGFYSPLYLEADQEADRAVFDRYDGSLHYVDDPTDLYYEWTTDVPTDTGVDVNLEALIAVHQTAVLGWGEPVTTDLAVGDPQVQHAVTSREADATTVTTTEVLIGDTAPQVDATSGLVSVATTATAHDGQTITVTSSYDASRSYAATCGPNESAWQANGKDPQDPQPNPNVMPVLSGPESGVFACDATLDPALQREPRMTLRRDGVVFEETTQTQINYGDGGVMIVLDDIDPLEDYTPPTVSLSPGWSIRFDGSDNPAQPSQGYYLFTLPVWVDAEGRIIGTSDPETLDDTFRVILGDAERPTAAVLLDASVRAGCGSADGDALAAASSILLTGYGPSVDQIDWAWYNTSD</sequence>
<reference evidence="2" key="1">
    <citation type="submission" date="2023-06" db="EMBL/GenBank/DDBJ databases">
        <title>SYSU T00b26.</title>
        <authorList>
            <person name="Gao L."/>
            <person name="Fang B.-Z."/>
            <person name="Li W.-J."/>
        </authorList>
    </citation>
    <scope>NUCLEOTIDE SEQUENCE</scope>
    <source>
        <strain evidence="2">SYSU T00b26</strain>
    </source>
</reference>
<dbReference type="EMBL" id="JAUHPV010000008">
    <property type="protein sequence ID" value="MDN4473805.1"/>
    <property type="molecule type" value="Genomic_DNA"/>
</dbReference>
<evidence type="ECO:0000256" key="1">
    <source>
        <dbReference type="SAM" id="Phobius"/>
    </source>
</evidence>
<organism evidence="2 3">
    <name type="scientific">Demequina zhanjiangensis</name>
    <dbReference type="NCBI Taxonomy" id="3051659"/>
    <lineage>
        <taxon>Bacteria</taxon>
        <taxon>Bacillati</taxon>
        <taxon>Actinomycetota</taxon>
        <taxon>Actinomycetes</taxon>
        <taxon>Micrococcales</taxon>
        <taxon>Demequinaceae</taxon>
        <taxon>Demequina</taxon>
    </lineage>
</organism>
<keyword evidence="1" id="KW-0472">Membrane</keyword>
<keyword evidence="1" id="KW-0812">Transmembrane</keyword>
<dbReference type="Proteomes" id="UP001172738">
    <property type="component" value="Unassembled WGS sequence"/>
</dbReference>
<name>A0ABT8G3V2_9MICO</name>
<evidence type="ECO:0008006" key="4">
    <source>
        <dbReference type="Google" id="ProtNLM"/>
    </source>
</evidence>
<keyword evidence="1" id="KW-1133">Transmembrane helix</keyword>
<proteinExistence type="predicted"/>